<gene>
    <name evidence="2" type="ORF">I0K15_02645</name>
</gene>
<name>A0A7S9QDS9_9RHOB</name>
<evidence type="ECO:0000313" key="3">
    <source>
        <dbReference type="Proteomes" id="UP000594800"/>
    </source>
</evidence>
<evidence type="ECO:0000259" key="1">
    <source>
        <dbReference type="Pfam" id="PF20409"/>
    </source>
</evidence>
<keyword evidence="3" id="KW-1185">Reference proteome</keyword>
<protein>
    <submittedName>
        <fullName evidence="2">Nuclear transport factor 2 family protein</fullName>
    </submittedName>
</protein>
<reference evidence="2 3" key="1">
    <citation type="submission" date="2020-11" db="EMBL/GenBank/DDBJ databases">
        <title>Description of Pontivivens ytuae sp. nov. isolated from deep sea sediment of Mariana Trench.</title>
        <authorList>
            <person name="Wang Z."/>
            <person name="Sun Q.-L."/>
            <person name="Xu X.-D."/>
            <person name="Tang Y.-Z."/>
            <person name="Zhang J."/>
        </authorList>
    </citation>
    <scope>NUCLEOTIDE SEQUENCE [LARGE SCALE GENOMIC DNA]</scope>
    <source>
        <strain evidence="2 3">MT2928</strain>
    </source>
</reference>
<proteinExistence type="predicted"/>
<evidence type="ECO:0000313" key="2">
    <source>
        <dbReference type="EMBL" id="QPH54697.1"/>
    </source>
</evidence>
<dbReference type="Proteomes" id="UP000594800">
    <property type="component" value="Chromosome"/>
</dbReference>
<dbReference type="InterPro" id="IPR046860">
    <property type="entry name" value="SnoaL_5"/>
</dbReference>
<dbReference type="EMBL" id="CP064942">
    <property type="protein sequence ID" value="QPH54697.1"/>
    <property type="molecule type" value="Genomic_DNA"/>
</dbReference>
<sequence length="122" mass="13764">MDAKEIANKLVEHCRNHTEAQALDELYAPDAVSSEAFAGPDMPREVTGIEAIKGKHDWWNSNFEVHDGSTSDPMMHGDDSFAVIFEMDATHKQSGERSKMKEIAVYHVDSGKIVKEQFFYTM</sequence>
<dbReference type="SUPFAM" id="SSF54427">
    <property type="entry name" value="NTF2-like"/>
    <property type="match status" value="1"/>
</dbReference>
<dbReference type="Pfam" id="PF20409">
    <property type="entry name" value="SnoaL_5"/>
    <property type="match status" value="1"/>
</dbReference>
<organism evidence="2 3">
    <name type="scientific">Pontivivens ytuae</name>
    <dbReference type="NCBI Taxonomy" id="2789856"/>
    <lineage>
        <taxon>Bacteria</taxon>
        <taxon>Pseudomonadati</taxon>
        <taxon>Pseudomonadota</taxon>
        <taxon>Alphaproteobacteria</taxon>
        <taxon>Rhodobacterales</taxon>
        <taxon>Paracoccaceae</taxon>
        <taxon>Pontivivens</taxon>
    </lineage>
</organism>
<dbReference type="KEGG" id="poz:I0K15_02645"/>
<dbReference type="RefSeq" id="WP_196103905.1">
    <property type="nucleotide sequence ID" value="NZ_CP064942.1"/>
</dbReference>
<dbReference type="Gene3D" id="3.10.450.50">
    <property type="match status" value="1"/>
</dbReference>
<dbReference type="InterPro" id="IPR032710">
    <property type="entry name" value="NTF2-like_dom_sf"/>
</dbReference>
<accession>A0A7S9QDS9</accession>
<dbReference type="AlphaFoldDB" id="A0A7S9QDS9"/>
<feature type="domain" description="SnoaL-like" evidence="1">
    <location>
        <begin position="2"/>
        <end position="120"/>
    </location>
</feature>